<dbReference type="Gene3D" id="3.40.50.1820">
    <property type="entry name" value="alpha/beta hydrolase"/>
    <property type="match status" value="1"/>
</dbReference>
<evidence type="ECO:0000256" key="3">
    <source>
        <dbReference type="ARBA" id="ARBA00022801"/>
    </source>
</evidence>
<dbReference type="Pfam" id="PF01083">
    <property type="entry name" value="Cutinase"/>
    <property type="match status" value="1"/>
</dbReference>
<dbReference type="InterPro" id="IPR000675">
    <property type="entry name" value="Cutinase/axe"/>
</dbReference>
<feature type="chain" id="PRO_5045184999" evidence="5">
    <location>
        <begin position="31"/>
        <end position="277"/>
    </location>
</feature>
<gene>
    <name evidence="6" type="ORF">G9H71_07925</name>
</gene>
<evidence type="ECO:0000313" key="7">
    <source>
        <dbReference type="Proteomes" id="UP000800981"/>
    </source>
</evidence>
<dbReference type="Proteomes" id="UP000800981">
    <property type="component" value="Unassembled WGS sequence"/>
</dbReference>
<organism evidence="6 7">
    <name type="scientific">Motilibacter deserti</name>
    <dbReference type="NCBI Taxonomy" id="2714956"/>
    <lineage>
        <taxon>Bacteria</taxon>
        <taxon>Bacillati</taxon>
        <taxon>Actinomycetota</taxon>
        <taxon>Actinomycetes</taxon>
        <taxon>Motilibacterales</taxon>
        <taxon>Motilibacteraceae</taxon>
        <taxon>Motilibacter</taxon>
    </lineage>
</organism>
<reference evidence="6 7" key="1">
    <citation type="submission" date="2020-03" db="EMBL/GenBank/DDBJ databases">
        <title>Two novel Motilibacter sp.</title>
        <authorList>
            <person name="Liu S."/>
        </authorList>
    </citation>
    <scope>NUCLEOTIDE SEQUENCE [LARGE SCALE GENOMIC DNA]</scope>
    <source>
        <strain evidence="6 7">E257</strain>
    </source>
</reference>
<evidence type="ECO:0000256" key="1">
    <source>
        <dbReference type="ARBA" id="ARBA00007534"/>
    </source>
</evidence>
<accession>A0ABX0GS68</accession>
<feature type="signal peptide" evidence="5">
    <location>
        <begin position="1"/>
        <end position="30"/>
    </location>
</feature>
<keyword evidence="3" id="KW-0378">Hydrolase</keyword>
<evidence type="ECO:0000256" key="4">
    <source>
        <dbReference type="ARBA" id="ARBA00023157"/>
    </source>
</evidence>
<dbReference type="EMBL" id="JAANNP010000002">
    <property type="protein sequence ID" value="NHC13707.1"/>
    <property type="molecule type" value="Genomic_DNA"/>
</dbReference>
<dbReference type="SUPFAM" id="SSF53474">
    <property type="entry name" value="alpha/beta-Hydrolases"/>
    <property type="match status" value="1"/>
</dbReference>
<dbReference type="InterPro" id="IPR029058">
    <property type="entry name" value="AB_hydrolase_fold"/>
</dbReference>
<dbReference type="PANTHER" id="PTHR33630">
    <property type="entry name" value="CUTINASE RV1984C-RELATED-RELATED"/>
    <property type="match status" value="1"/>
</dbReference>
<evidence type="ECO:0000313" key="6">
    <source>
        <dbReference type="EMBL" id="NHC13707.1"/>
    </source>
</evidence>
<name>A0ABX0GS68_9ACTN</name>
<keyword evidence="5" id="KW-0732">Signal</keyword>
<dbReference type="PROSITE" id="PS51257">
    <property type="entry name" value="PROKAR_LIPOPROTEIN"/>
    <property type="match status" value="1"/>
</dbReference>
<evidence type="ECO:0000256" key="5">
    <source>
        <dbReference type="SAM" id="SignalP"/>
    </source>
</evidence>
<keyword evidence="2" id="KW-0719">Serine esterase</keyword>
<keyword evidence="7" id="KW-1185">Reference proteome</keyword>
<evidence type="ECO:0000256" key="2">
    <source>
        <dbReference type="ARBA" id="ARBA00022487"/>
    </source>
</evidence>
<dbReference type="PANTHER" id="PTHR33630:SF9">
    <property type="entry name" value="CUTINASE 4"/>
    <property type="match status" value="1"/>
</dbReference>
<keyword evidence="4" id="KW-1015">Disulfide bond</keyword>
<dbReference type="RefSeq" id="WP_166280394.1">
    <property type="nucleotide sequence ID" value="NZ_JAANNP010000002.1"/>
</dbReference>
<sequence length="277" mass="28197">MHAPRRLARALLAVAAAAGCLLGLPGPAVAAESASCASATLVFARGSGQPLGAGEATRFFTTSTSALAGRTVSQYELGSQAQSGARYPAVGVGTDTTQAFLNMVGADLSWTGLGAYDASVAQGVAETTAYLTARSALCPQERYVLAGYSQGAHVIGGSLGGLPLAVRSRVAYVALFGDPKLYLPEGKGVVPSACRGGALSAWRRGTASCLVDNGILEARVPYVPADLASRVGSWCDTGDAVCTNNLTAFRNSTHGNYDLPGKGIDQATREIVAAVAR</sequence>
<comment type="caution">
    <text evidence="6">The sequence shown here is derived from an EMBL/GenBank/DDBJ whole genome shotgun (WGS) entry which is preliminary data.</text>
</comment>
<comment type="similarity">
    <text evidence="1">Belongs to the cutinase family.</text>
</comment>
<protein>
    <submittedName>
        <fullName evidence="6">Cutinase family protein</fullName>
    </submittedName>
</protein>
<dbReference type="SMART" id="SM01110">
    <property type="entry name" value="Cutinase"/>
    <property type="match status" value="1"/>
</dbReference>
<proteinExistence type="inferred from homology"/>